<dbReference type="EMBL" id="JACIJI010000002">
    <property type="protein sequence ID" value="MBB5718942.1"/>
    <property type="molecule type" value="Genomic_DNA"/>
</dbReference>
<accession>A0A840YZM2</accession>
<keyword evidence="3" id="KW-1185">Reference proteome</keyword>
<evidence type="ECO:0000313" key="2">
    <source>
        <dbReference type="EMBL" id="MBB5718942.1"/>
    </source>
</evidence>
<evidence type="ECO:0000313" key="3">
    <source>
        <dbReference type="Proteomes" id="UP000554342"/>
    </source>
</evidence>
<dbReference type="Gene3D" id="1.25.40.10">
    <property type="entry name" value="Tetratricopeptide repeat domain"/>
    <property type="match status" value="1"/>
</dbReference>
<dbReference type="SUPFAM" id="SSF48452">
    <property type="entry name" value="TPR-like"/>
    <property type="match status" value="1"/>
</dbReference>
<dbReference type="InterPro" id="IPR011990">
    <property type="entry name" value="TPR-like_helical_dom_sf"/>
</dbReference>
<keyword evidence="1" id="KW-0732">Signal</keyword>
<feature type="chain" id="PRO_5032753491" evidence="1">
    <location>
        <begin position="24"/>
        <end position="440"/>
    </location>
</feature>
<dbReference type="AlphaFoldDB" id="A0A840YZM2"/>
<protein>
    <submittedName>
        <fullName evidence="2">Putative negative regulator of RcsB-dependent stress response</fullName>
    </submittedName>
</protein>
<reference evidence="2 3" key="1">
    <citation type="submission" date="2020-08" db="EMBL/GenBank/DDBJ databases">
        <title>Genomic Encyclopedia of Type Strains, Phase IV (KMG-IV): sequencing the most valuable type-strain genomes for metagenomic binning, comparative biology and taxonomic classification.</title>
        <authorList>
            <person name="Goeker M."/>
        </authorList>
    </citation>
    <scope>NUCLEOTIDE SEQUENCE [LARGE SCALE GENOMIC DNA]</scope>
    <source>
        <strain evidence="2 3">DSM 27203</strain>
    </source>
</reference>
<sequence length="440" mass="46510">MKFASKAAMAAALAISMSTSAFVAPAFAKKKDEKAENGQPPLKVGKEFRETAVKAQKALQANDNATAKPLVAQLQSEAKTDDEKYFAAQLALPLASREKDYAAMKPALQTLIASPRVSQADKGKYNFVLAQLAMQDKDSASALNYLKQAKALGYSDPEMPLMMVRLQSDSGDTAGALASLNEAISADTAAGKKAPENLYRYGVQLAYDKKMDGPTMDWLEKWMSAYPSNEGWRKTIMIYFQMHPPATTQDGKKVKLDLMRLMQKTGALANQSDYVEYAQTANDLGLPYEAKSVIDAGKADGKITSSSAAVKDIYQTATAGVRNDTPLATLKSKAESSSSGVAASQAGDVFLSHDDYQTAASMYQTALQKGGVDANAVNLNMGIALAQAGQYDAAKTALQAVQGAPRADVAGLWTAWVNGKQTGATAAPAAPAATPATTGN</sequence>
<dbReference type="RefSeq" id="WP_184003094.1">
    <property type="nucleotide sequence ID" value="NZ_BAABIF010000013.1"/>
</dbReference>
<evidence type="ECO:0000256" key="1">
    <source>
        <dbReference type="SAM" id="SignalP"/>
    </source>
</evidence>
<feature type="signal peptide" evidence="1">
    <location>
        <begin position="1"/>
        <end position="23"/>
    </location>
</feature>
<dbReference type="Proteomes" id="UP000554342">
    <property type="component" value="Unassembled WGS sequence"/>
</dbReference>
<gene>
    <name evidence="2" type="ORF">FHR23_001865</name>
</gene>
<comment type="caution">
    <text evidence="2">The sequence shown here is derived from an EMBL/GenBank/DDBJ whole genome shotgun (WGS) entry which is preliminary data.</text>
</comment>
<name>A0A840YZM2_9SPHN</name>
<organism evidence="2 3">
    <name type="scientific">Stakelama sediminis</name>
    <dbReference type="NCBI Taxonomy" id="463200"/>
    <lineage>
        <taxon>Bacteria</taxon>
        <taxon>Pseudomonadati</taxon>
        <taxon>Pseudomonadota</taxon>
        <taxon>Alphaproteobacteria</taxon>
        <taxon>Sphingomonadales</taxon>
        <taxon>Sphingomonadaceae</taxon>
        <taxon>Stakelama</taxon>
    </lineage>
</organism>
<proteinExistence type="predicted"/>